<accession>A0AA38XA77</accession>
<protein>
    <submittedName>
        <fullName evidence="1">Uncharacterized protein</fullName>
    </submittedName>
</protein>
<comment type="caution">
    <text evidence="1">The sequence shown here is derived from an EMBL/GenBank/DDBJ whole genome shotgun (WGS) entry which is preliminary data.</text>
</comment>
<keyword evidence="2" id="KW-1185">Reference proteome</keyword>
<dbReference type="EMBL" id="JAPDRK010000008">
    <property type="protein sequence ID" value="KAJ9609656.1"/>
    <property type="molecule type" value="Genomic_DNA"/>
</dbReference>
<evidence type="ECO:0000313" key="1">
    <source>
        <dbReference type="EMBL" id="KAJ9609656.1"/>
    </source>
</evidence>
<sequence>MVALNTTTSTLSITNLSSTPPVTISPISLNATKPTSNIVPSISGFKGAAGREEASMFALGDAWDLEFIEDEK</sequence>
<reference evidence="1" key="1">
    <citation type="submission" date="2022-10" db="EMBL/GenBank/DDBJ databases">
        <title>Culturing micro-colonial fungi from biological soil crusts in the Mojave desert and describing Neophaeococcomyces mojavensis, and introducing the new genera and species Taxawa tesnikishii.</title>
        <authorList>
            <person name="Kurbessoian T."/>
            <person name="Stajich J.E."/>
        </authorList>
    </citation>
    <scope>NUCLEOTIDE SEQUENCE</scope>
    <source>
        <strain evidence="1">TK_41</strain>
    </source>
</reference>
<name>A0AA38XA77_9EURO</name>
<organism evidence="1 2">
    <name type="scientific">Cladophialophora chaetospira</name>
    <dbReference type="NCBI Taxonomy" id="386627"/>
    <lineage>
        <taxon>Eukaryota</taxon>
        <taxon>Fungi</taxon>
        <taxon>Dikarya</taxon>
        <taxon>Ascomycota</taxon>
        <taxon>Pezizomycotina</taxon>
        <taxon>Eurotiomycetes</taxon>
        <taxon>Chaetothyriomycetidae</taxon>
        <taxon>Chaetothyriales</taxon>
        <taxon>Herpotrichiellaceae</taxon>
        <taxon>Cladophialophora</taxon>
    </lineage>
</organism>
<dbReference type="AlphaFoldDB" id="A0AA38XA77"/>
<proteinExistence type="predicted"/>
<dbReference type="Proteomes" id="UP001172673">
    <property type="component" value="Unassembled WGS sequence"/>
</dbReference>
<evidence type="ECO:0000313" key="2">
    <source>
        <dbReference type="Proteomes" id="UP001172673"/>
    </source>
</evidence>
<gene>
    <name evidence="1" type="ORF">H2200_005984</name>
</gene>